<sequence>MTDSSPSARHALNGSCHCGALRYIVFLTLPHPHPGGQAPPRGSQRFYRCNCTICHKAGFFHVRVASSADDFLLLAPLDPLADLGDYLWQKKRLHFLYCRTCATRCFIFVGDGEVVDVDLAQLGVAGETAEPGNRTRVWRVKRDGAHPDYGTYLSVNGNTIDAGQAFDMRELTDKKIVQYYDYLHDDAAAGRYDRPHPGGCY</sequence>
<protein>
    <submittedName>
        <fullName evidence="5">DUF636 domain-containing protein</fullName>
    </submittedName>
</protein>
<comment type="similarity">
    <text evidence="1">Belongs to the Gfa family.</text>
</comment>
<name>A0A2S4KPT7_9HYPO</name>
<accession>A0A2S4KPT7</accession>
<dbReference type="InterPro" id="IPR052355">
    <property type="entry name" value="CENP-V-like"/>
</dbReference>
<dbReference type="OrthoDB" id="3930719at2759"/>
<evidence type="ECO:0000313" key="6">
    <source>
        <dbReference type="Proteomes" id="UP000237481"/>
    </source>
</evidence>
<dbReference type="SUPFAM" id="SSF51316">
    <property type="entry name" value="Mss4-like"/>
    <property type="match status" value="1"/>
</dbReference>
<comment type="caution">
    <text evidence="5">The sequence shown here is derived from an EMBL/GenBank/DDBJ whole genome shotgun (WGS) entry which is preliminary data.</text>
</comment>
<proteinExistence type="inferred from homology"/>
<dbReference type="GO" id="GO:0046872">
    <property type="term" value="F:metal ion binding"/>
    <property type="evidence" value="ECO:0007669"/>
    <property type="project" value="UniProtKB-KW"/>
</dbReference>
<organism evidence="5 6">
    <name type="scientific">Tolypocladium paradoxum</name>
    <dbReference type="NCBI Taxonomy" id="94208"/>
    <lineage>
        <taxon>Eukaryota</taxon>
        <taxon>Fungi</taxon>
        <taxon>Dikarya</taxon>
        <taxon>Ascomycota</taxon>
        <taxon>Pezizomycotina</taxon>
        <taxon>Sordariomycetes</taxon>
        <taxon>Hypocreomycetidae</taxon>
        <taxon>Hypocreales</taxon>
        <taxon>Ophiocordycipitaceae</taxon>
        <taxon>Tolypocladium</taxon>
    </lineage>
</organism>
<dbReference type="PANTHER" id="PTHR28620:SF1">
    <property type="entry name" value="CENP-V_GFA DOMAIN-CONTAINING PROTEIN"/>
    <property type="match status" value="1"/>
</dbReference>
<keyword evidence="3" id="KW-0862">Zinc</keyword>
<reference evidence="5 6" key="1">
    <citation type="submission" date="2018-01" db="EMBL/GenBank/DDBJ databases">
        <title>Harnessing the power of phylogenomics to disentangle the directionality and signatures of interkingdom host jumping in the parasitic fungal genus Tolypocladium.</title>
        <authorList>
            <person name="Quandt C.A."/>
            <person name="Patterson W."/>
            <person name="Spatafora J.W."/>
        </authorList>
    </citation>
    <scope>NUCLEOTIDE SEQUENCE [LARGE SCALE GENOMIC DNA]</scope>
    <source>
        <strain evidence="5 6">NRBC 100945</strain>
    </source>
</reference>
<dbReference type="Proteomes" id="UP000237481">
    <property type="component" value="Unassembled WGS sequence"/>
</dbReference>
<gene>
    <name evidence="5" type="ORF">TPAR_07582</name>
</gene>
<keyword evidence="6" id="KW-1185">Reference proteome</keyword>
<evidence type="ECO:0000259" key="4">
    <source>
        <dbReference type="PROSITE" id="PS51891"/>
    </source>
</evidence>
<evidence type="ECO:0000256" key="2">
    <source>
        <dbReference type="ARBA" id="ARBA00022723"/>
    </source>
</evidence>
<feature type="domain" description="CENP-V/GFA" evidence="4">
    <location>
        <begin position="12"/>
        <end position="139"/>
    </location>
</feature>
<evidence type="ECO:0000256" key="3">
    <source>
        <dbReference type="ARBA" id="ARBA00022833"/>
    </source>
</evidence>
<dbReference type="InterPro" id="IPR011057">
    <property type="entry name" value="Mss4-like_sf"/>
</dbReference>
<evidence type="ECO:0000313" key="5">
    <source>
        <dbReference type="EMBL" id="POR32201.1"/>
    </source>
</evidence>
<dbReference type="PROSITE" id="PS51891">
    <property type="entry name" value="CENP_V_GFA"/>
    <property type="match status" value="1"/>
</dbReference>
<dbReference type="AlphaFoldDB" id="A0A2S4KPT7"/>
<dbReference type="EMBL" id="PKSG01000889">
    <property type="protein sequence ID" value="POR32201.1"/>
    <property type="molecule type" value="Genomic_DNA"/>
</dbReference>
<dbReference type="PANTHER" id="PTHR28620">
    <property type="entry name" value="CENTROMERE PROTEIN V"/>
    <property type="match status" value="1"/>
</dbReference>
<evidence type="ECO:0000256" key="1">
    <source>
        <dbReference type="ARBA" id="ARBA00005495"/>
    </source>
</evidence>
<dbReference type="Gene3D" id="2.170.150.70">
    <property type="match status" value="1"/>
</dbReference>
<dbReference type="InterPro" id="IPR006913">
    <property type="entry name" value="CENP-V/GFA"/>
</dbReference>
<dbReference type="GO" id="GO:0016846">
    <property type="term" value="F:carbon-sulfur lyase activity"/>
    <property type="evidence" value="ECO:0007669"/>
    <property type="project" value="InterPro"/>
</dbReference>
<keyword evidence="2" id="KW-0479">Metal-binding</keyword>